<organism evidence="1 2">
    <name type="scientific">Izhakiella australiensis</name>
    <dbReference type="NCBI Taxonomy" id="1926881"/>
    <lineage>
        <taxon>Bacteria</taxon>
        <taxon>Pseudomonadati</taxon>
        <taxon>Pseudomonadota</taxon>
        <taxon>Gammaproteobacteria</taxon>
        <taxon>Enterobacterales</taxon>
        <taxon>Erwiniaceae</taxon>
        <taxon>Izhakiella</taxon>
    </lineage>
</organism>
<dbReference type="Proteomes" id="UP000190667">
    <property type="component" value="Unassembled WGS sequence"/>
</dbReference>
<gene>
    <name evidence="1" type="ORF">BTJ39_23940</name>
</gene>
<keyword evidence="2" id="KW-1185">Reference proteome</keyword>
<evidence type="ECO:0000313" key="1">
    <source>
        <dbReference type="EMBL" id="OON33566.1"/>
    </source>
</evidence>
<protein>
    <submittedName>
        <fullName evidence="1">Uncharacterized protein</fullName>
    </submittedName>
</protein>
<evidence type="ECO:0000313" key="2">
    <source>
        <dbReference type="Proteomes" id="UP000190667"/>
    </source>
</evidence>
<dbReference type="InterPro" id="IPR058702">
    <property type="entry name" value="MafI2-like"/>
</dbReference>
<comment type="caution">
    <text evidence="1">The sequence shown here is derived from an EMBL/GenBank/DDBJ whole genome shotgun (WGS) entry which is preliminary data.</text>
</comment>
<name>A0A1S8Y408_9GAMM</name>
<reference evidence="1 2" key="1">
    <citation type="submission" date="2016-12" db="EMBL/GenBank/DDBJ databases">
        <title>Izhakiella australiana sp. nov. of genus Izhakiella isolated from Australian desert.</title>
        <authorList>
            <person name="Ji M."/>
        </authorList>
    </citation>
    <scope>NUCLEOTIDE SEQUENCE [LARGE SCALE GENOMIC DNA]</scope>
    <source>
        <strain evidence="1 2">D4N98</strain>
    </source>
</reference>
<sequence>MTELTNYFKLSIQRALLGNVTSNMRSIVAEVKNGNIQLFFYFDGEILDDDEETASQIGTEVIADFDDSFNLDVNIRRLDYPDPLRHASGICIFLRKES</sequence>
<dbReference type="Pfam" id="PF26541">
    <property type="entry name" value="MafI2"/>
    <property type="match status" value="1"/>
</dbReference>
<accession>A0A1S8Y408</accession>
<proteinExistence type="predicted"/>
<dbReference type="AlphaFoldDB" id="A0A1S8Y408"/>
<dbReference type="STRING" id="1926881.BTJ39_23940"/>
<dbReference type="EMBL" id="MRUL01000045">
    <property type="protein sequence ID" value="OON33566.1"/>
    <property type="molecule type" value="Genomic_DNA"/>
</dbReference>